<keyword evidence="3" id="KW-1185">Reference proteome</keyword>
<evidence type="ECO:0000313" key="2">
    <source>
        <dbReference type="EMBL" id="BBI19272.1"/>
    </source>
</evidence>
<keyword evidence="1" id="KW-0472">Membrane</keyword>
<feature type="transmembrane region" description="Helical" evidence="1">
    <location>
        <begin position="101"/>
        <end position="119"/>
    </location>
</feature>
<feature type="transmembrane region" description="Helical" evidence="1">
    <location>
        <begin position="55"/>
        <end position="80"/>
    </location>
</feature>
<evidence type="ECO:0000256" key="1">
    <source>
        <dbReference type="SAM" id="Phobius"/>
    </source>
</evidence>
<reference evidence="2 3" key="1">
    <citation type="submission" date="2019-01" db="EMBL/GenBank/DDBJ databases">
        <title>Complete genome sequence of Erythrobacter flavus KJ5.</title>
        <authorList>
            <person name="Kanesaki Y."/>
            <person name="Brotosudarmo T."/>
            <person name="Moriuchi R."/>
            <person name="Awai K."/>
        </authorList>
    </citation>
    <scope>NUCLEOTIDE SEQUENCE [LARGE SCALE GENOMIC DNA]</scope>
    <source>
        <strain evidence="2 3">KJ5</strain>
    </source>
</reference>
<dbReference type="Pfam" id="PF11188">
    <property type="entry name" value="DUF2975"/>
    <property type="match status" value="1"/>
</dbReference>
<dbReference type="RefSeq" id="WP_067674667.1">
    <property type="nucleotide sequence ID" value="NZ_AP019389.1"/>
</dbReference>
<organism evidence="2 3">
    <name type="scientific">Qipengyuania flava</name>
    <dbReference type="NCBI Taxonomy" id="192812"/>
    <lineage>
        <taxon>Bacteria</taxon>
        <taxon>Pseudomonadati</taxon>
        <taxon>Pseudomonadota</taxon>
        <taxon>Alphaproteobacteria</taxon>
        <taxon>Sphingomonadales</taxon>
        <taxon>Erythrobacteraceae</taxon>
        <taxon>Qipengyuania</taxon>
    </lineage>
</organism>
<feature type="transmembrane region" description="Helical" evidence="1">
    <location>
        <begin position="131"/>
        <end position="153"/>
    </location>
</feature>
<dbReference type="EMBL" id="AP019389">
    <property type="protein sequence ID" value="BBI19272.1"/>
    <property type="molecule type" value="Genomic_DNA"/>
</dbReference>
<dbReference type="Proteomes" id="UP000290057">
    <property type="component" value="Chromosome"/>
</dbReference>
<gene>
    <name evidence="2" type="ORF">EKJ_01190</name>
</gene>
<protein>
    <recommendedName>
        <fullName evidence="4">DUF2975 domain-containing protein</fullName>
    </recommendedName>
</protein>
<evidence type="ECO:0008006" key="4">
    <source>
        <dbReference type="Google" id="ProtNLM"/>
    </source>
</evidence>
<proteinExistence type="predicted"/>
<evidence type="ECO:0000313" key="3">
    <source>
        <dbReference type="Proteomes" id="UP000290057"/>
    </source>
</evidence>
<accession>A0A3T1CE81</accession>
<name>A0A3T1CE81_9SPHN</name>
<dbReference type="AlphaFoldDB" id="A0A3T1CE81"/>
<sequence length="167" mass="18025">MFSAIITGLKLANWLNWIVAIVLTGFFALLLADAGGVRAEILAGRGEASREATRLYLYTVLSIVPPTAIAVHMLLTRLVALVRDAAAGMAFTTANAVRLRMMGWALLAINIADLVYGWVSIRASEASGEYYGWSLSLTGWVAVPLLFVLAHVFREGAAMRQDLEGTV</sequence>
<keyword evidence="1" id="KW-1133">Transmembrane helix</keyword>
<dbReference type="InterPro" id="IPR021354">
    <property type="entry name" value="DUF2975"/>
</dbReference>
<keyword evidence="1" id="KW-0812">Transmembrane</keyword>